<organism evidence="4 5">
    <name type="scientific">Sinobaca qinghaiensis</name>
    <dbReference type="NCBI Taxonomy" id="342944"/>
    <lineage>
        <taxon>Bacteria</taxon>
        <taxon>Bacillati</taxon>
        <taxon>Bacillota</taxon>
        <taxon>Bacilli</taxon>
        <taxon>Bacillales</taxon>
        <taxon>Sporolactobacillaceae</taxon>
        <taxon>Sinobaca</taxon>
    </lineage>
</organism>
<dbReference type="PANTHER" id="PTHR43479">
    <property type="entry name" value="ACREF/ENVCD OPERON REPRESSOR-RELATED"/>
    <property type="match status" value="1"/>
</dbReference>
<evidence type="ECO:0000313" key="5">
    <source>
        <dbReference type="Proteomes" id="UP000285120"/>
    </source>
</evidence>
<dbReference type="SUPFAM" id="SSF48498">
    <property type="entry name" value="Tetracyclin repressor-like, C-terminal domain"/>
    <property type="match status" value="1"/>
</dbReference>
<reference evidence="4 5" key="1">
    <citation type="submission" date="2018-09" db="EMBL/GenBank/DDBJ databases">
        <title>Genomic Encyclopedia of Archaeal and Bacterial Type Strains, Phase II (KMG-II): from individual species to whole genera.</title>
        <authorList>
            <person name="Goeker M."/>
        </authorList>
    </citation>
    <scope>NUCLEOTIDE SEQUENCE [LARGE SCALE GENOMIC DNA]</scope>
    <source>
        <strain evidence="4 5">DSM 17008</strain>
    </source>
</reference>
<dbReference type="InterPro" id="IPR041603">
    <property type="entry name" value="YvdT_C"/>
</dbReference>
<name>A0A419UZP0_9BACL</name>
<dbReference type="InterPro" id="IPR036271">
    <property type="entry name" value="Tet_transcr_reg_TetR-rel_C_sf"/>
</dbReference>
<evidence type="ECO:0000313" key="4">
    <source>
        <dbReference type="EMBL" id="RKD71153.1"/>
    </source>
</evidence>
<dbReference type="Gene3D" id="1.10.357.10">
    <property type="entry name" value="Tetracycline Repressor, domain 2"/>
    <property type="match status" value="1"/>
</dbReference>
<dbReference type="PROSITE" id="PS50977">
    <property type="entry name" value="HTH_TETR_2"/>
    <property type="match status" value="1"/>
</dbReference>
<dbReference type="GO" id="GO:0003677">
    <property type="term" value="F:DNA binding"/>
    <property type="evidence" value="ECO:0007669"/>
    <property type="project" value="UniProtKB-UniRule"/>
</dbReference>
<evidence type="ECO:0000259" key="3">
    <source>
        <dbReference type="PROSITE" id="PS50977"/>
    </source>
</evidence>
<feature type="domain" description="HTH tetR-type" evidence="3">
    <location>
        <begin position="16"/>
        <end position="76"/>
    </location>
</feature>
<evidence type="ECO:0000256" key="2">
    <source>
        <dbReference type="PROSITE-ProRule" id="PRU00335"/>
    </source>
</evidence>
<dbReference type="OrthoDB" id="9812484at2"/>
<protein>
    <submittedName>
        <fullName evidence="4">TetR family transcriptional regulator</fullName>
    </submittedName>
</protein>
<keyword evidence="1 2" id="KW-0238">DNA-binding</keyword>
<accession>A0A419UZP0</accession>
<dbReference type="Pfam" id="PF00440">
    <property type="entry name" value="TetR_N"/>
    <property type="match status" value="1"/>
</dbReference>
<dbReference type="Pfam" id="PF17934">
    <property type="entry name" value="TetR_C_26"/>
    <property type="match status" value="1"/>
</dbReference>
<dbReference type="PANTHER" id="PTHR43479:SF8">
    <property type="entry name" value="TRANSCRIPTIONAL REGULATOR, TETR FAMILY"/>
    <property type="match status" value="1"/>
</dbReference>
<keyword evidence="5" id="KW-1185">Reference proteome</keyword>
<proteinExistence type="predicted"/>
<dbReference type="RefSeq" id="WP_120193708.1">
    <property type="nucleotide sequence ID" value="NZ_RAPK01000010.1"/>
</dbReference>
<dbReference type="AlphaFoldDB" id="A0A419UZP0"/>
<evidence type="ECO:0000256" key="1">
    <source>
        <dbReference type="ARBA" id="ARBA00023125"/>
    </source>
</evidence>
<gene>
    <name evidence="4" type="ORF">ATL39_2547</name>
</gene>
<dbReference type="InterPro" id="IPR050624">
    <property type="entry name" value="HTH-type_Tx_Regulator"/>
</dbReference>
<dbReference type="PRINTS" id="PR00455">
    <property type="entry name" value="HTHTETR"/>
</dbReference>
<sequence>MTDSHSFFLEGYIIDNTKRERILQSAISVFSEQGLEKTKVADIVKQAGIAQGTFYLYFHSKYALIPSIAEKLLDDILNIMDERVAAEQPFDKKIDAIVDATFDITAEYKDVLALCYSGLSLSGALQEWEKIYEPYYRWMDHLLEDAVEKQEIRPGIRIRITSKMLIGVMEESAEQVYLFDEQYNDSTEYREELKLFIVQGLK</sequence>
<feature type="DNA-binding region" description="H-T-H motif" evidence="2">
    <location>
        <begin position="39"/>
        <end position="58"/>
    </location>
</feature>
<dbReference type="SUPFAM" id="SSF46689">
    <property type="entry name" value="Homeodomain-like"/>
    <property type="match status" value="1"/>
</dbReference>
<dbReference type="EMBL" id="RAPK01000010">
    <property type="protein sequence ID" value="RKD71153.1"/>
    <property type="molecule type" value="Genomic_DNA"/>
</dbReference>
<dbReference type="InterPro" id="IPR009057">
    <property type="entry name" value="Homeodomain-like_sf"/>
</dbReference>
<dbReference type="Proteomes" id="UP000285120">
    <property type="component" value="Unassembled WGS sequence"/>
</dbReference>
<comment type="caution">
    <text evidence="4">The sequence shown here is derived from an EMBL/GenBank/DDBJ whole genome shotgun (WGS) entry which is preliminary data.</text>
</comment>
<dbReference type="InterPro" id="IPR001647">
    <property type="entry name" value="HTH_TetR"/>
</dbReference>